<evidence type="ECO:0000313" key="1">
    <source>
        <dbReference type="EMBL" id="SNR42225.1"/>
    </source>
</evidence>
<dbReference type="Proteomes" id="UP000198384">
    <property type="component" value="Unassembled WGS sequence"/>
</dbReference>
<proteinExistence type="predicted"/>
<gene>
    <name evidence="1" type="ORF">SAMN06265371_102483</name>
</gene>
<dbReference type="EMBL" id="FZNT01000002">
    <property type="protein sequence ID" value="SNR42225.1"/>
    <property type="molecule type" value="Genomic_DNA"/>
</dbReference>
<evidence type="ECO:0000313" key="2">
    <source>
        <dbReference type="Proteomes" id="UP000198384"/>
    </source>
</evidence>
<name>A0A238W6M2_9FLAO</name>
<protein>
    <submittedName>
        <fullName evidence="1">Uncharacterized protein</fullName>
    </submittedName>
</protein>
<sequence length="1459" mass="153757">MKKNYPIQTTIKYSLYRKRILSFLFILCFTNLLFSQTKGLIFEPATGGGTAVLDPNGDGYISATTAGFINNDRAESEIQYIPFIFPGTEPTSDINNGPNGGFTDFVDSGIEDPAMNYVDASNNWLFRLRMGSVRPNAKSYSILVDTDGKFGYSGVNADPNATSTNPGFEIEIVLATKFGVYVYDIDGPANCSPVISYNGTTNYQKSIAHSEIYNPQNYFLDFFVPFGDLTSQFGITPSTPIRMAIIDNMAALKSTICNSSSASDIAGVDGSCGSLADCFETIIENQGPCSLADINAGLCLEKSTCPSISGSIGVGDTSVSGNTTEADGTIIRVYKNAVLIGTETVSGGTWTLTGISPALTSNDVIHATAQATNKSVSDSDCNTITVDVVCSAPPTSARYCGKSIVGTATSGAVIKVYQGNSLIASIPSAGTDFSGGQITANDLALGTLDSAADNFLWKCVGTGSSINCNASGGACLTDGTYRVTATESGKCESDPVYISVGITCNTANTTKTPSISPVPTVSSTTITGTVPSPDNVIDVNVVLFINGIQVGTDKTDSSGNWSIESLSLSECDVITAQAIVDGKCISSISPDINIGGGLTAPPVITGSYCPSLSNVLIKGTSSEAVGTIISVYENGALQGTTTVSSGGFWQFTDSAISGGSILTATATPLVSCKTVSQSSSGVVVGTSPSNAGLTISTDPIIEQSTSISGTGTGGSTITLYVDGFQVEGVFAIVSGTTWTITGIPDYELYTGGIVTVKASNGGCESLPSASKIIQCITPLDNKTVNPENEIICSGSFVANVDILSSENLVVYQLYLADTTTPTGVSVLGNGSDIVLTSGTLTSDTTLNVKAFKIPSGSCETFLTEQVDVTVNAVPDLGLTVAATSPICAGTSTNITVELSEVGFSYQLRDDSDDSNIGLPVSGTGGTINLPTGNLVADTTFNIVATGVAPSSCSGELTSKGIVTMISSPTISLTSSNNPTTCGGTDGSIVLSLTNVSDGNYSINYEDASSTSQIFTNISVSGGSTTINGLSEGTYNNIAITVSGCTSLDDVDIVLVSPGAPPQPSVVNCWDNFVFNTTTCSWENTGVQDVQPAVVNCWDNFVFNTTTCSWENTGVQDTQPAVVNCWDNFVFNTTTCSWENTGVQDVQPAVVNCWDNFVFNTTTCSWENTGVQDVQPAVLNCWDNFVFNTTTCSWENTGVQDVQPSVVNCWDNFVFNTTTCSWENTGVQDVQPAVVNCWDNFVFNTTTCSWENTGVQDVQPAVVNCWDNFVFNTTTCSWENTGVLDVQPAVVNCWDNFVFNTTTCSWENTGVQDVQPAVVNCWDNFVFNTTTCSWENTGVQDVQPAVVNCWDNFVFNTTTCSWENTGVQDTQPAVVNCWDNFVFNTTTCSWENTGVLDVQPAVVNCWDNFVFNTTTCSWENTGVQDVQPAVVNCWDNFVFNTTTCSWENTGVQDTQPAVVN</sequence>
<dbReference type="RefSeq" id="WP_176461216.1">
    <property type="nucleotide sequence ID" value="NZ_FZNT01000002.1"/>
</dbReference>
<keyword evidence="2" id="KW-1185">Reference proteome</keyword>
<organism evidence="1 2">
    <name type="scientific">Lutibacter agarilyticus</name>
    <dbReference type="NCBI Taxonomy" id="1109740"/>
    <lineage>
        <taxon>Bacteria</taxon>
        <taxon>Pseudomonadati</taxon>
        <taxon>Bacteroidota</taxon>
        <taxon>Flavobacteriia</taxon>
        <taxon>Flavobacteriales</taxon>
        <taxon>Flavobacteriaceae</taxon>
        <taxon>Lutibacter</taxon>
    </lineage>
</organism>
<accession>A0A238W6M2</accession>
<reference evidence="1 2" key="1">
    <citation type="submission" date="2017-06" db="EMBL/GenBank/DDBJ databases">
        <authorList>
            <person name="Kim H.J."/>
            <person name="Triplett B.A."/>
        </authorList>
    </citation>
    <scope>NUCLEOTIDE SEQUENCE [LARGE SCALE GENOMIC DNA]</scope>
    <source>
        <strain evidence="1 2">DSM 29150</strain>
    </source>
</reference>
<feature type="non-terminal residue" evidence="1">
    <location>
        <position position="1459"/>
    </location>
</feature>